<evidence type="ECO:0000313" key="1">
    <source>
        <dbReference type="EMBL" id="MDQ0515004.1"/>
    </source>
</evidence>
<evidence type="ECO:0000313" key="2">
    <source>
        <dbReference type="Proteomes" id="UP001223743"/>
    </source>
</evidence>
<proteinExistence type="predicted"/>
<comment type="caution">
    <text evidence="1">The sequence shown here is derived from an EMBL/GenBank/DDBJ whole genome shotgun (WGS) entry which is preliminary data.</text>
</comment>
<accession>A0ABU0M220</accession>
<dbReference type="EMBL" id="JAUSWJ010000001">
    <property type="protein sequence ID" value="MDQ0515004.1"/>
    <property type="molecule type" value="Genomic_DNA"/>
</dbReference>
<protein>
    <submittedName>
        <fullName evidence="1">Uncharacterized protein</fullName>
    </submittedName>
</protein>
<reference evidence="1 2" key="1">
    <citation type="submission" date="2023-07" db="EMBL/GenBank/DDBJ databases">
        <title>Genomic Encyclopedia of Type Strains, Phase IV (KMG-IV): sequencing the most valuable type-strain genomes for metagenomic binning, comparative biology and taxonomic classification.</title>
        <authorList>
            <person name="Goeker M."/>
        </authorList>
    </citation>
    <scope>NUCLEOTIDE SEQUENCE [LARGE SCALE GENOMIC DNA]</scope>
    <source>
        <strain evidence="1 2">B1-1</strain>
    </source>
</reference>
<name>A0ABU0M220_9HYPH</name>
<dbReference type="RefSeq" id="WP_266281522.1">
    <property type="nucleotide sequence ID" value="NZ_JAPKNF010000001.1"/>
</dbReference>
<dbReference type="Proteomes" id="UP001223743">
    <property type="component" value="Unassembled WGS sequence"/>
</dbReference>
<sequence length="152" mass="16768">MNLISAYEAEYRLIESWLDTVFPQACIDAGLPLVHSAPPAHVGDVARDERWFSVARSDAVPALLQVYCNTNRCNVVILMPAEAPESQLADKIAATTVGAQKIGWTYHWVDPRCVVCFFEGMDLGAPSGLNAGWIARDTARMLRWLLSKGTTF</sequence>
<gene>
    <name evidence="1" type="ORF">QO015_000617</name>
</gene>
<organism evidence="1 2">
    <name type="scientific">Kaistia geumhonensis</name>
    <dbReference type="NCBI Taxonomy" id="410839"/>
    <lineage>
        <taxon>Bacteria</taxon>
        <taxon>Pseudomonadati</taxon>
        <taxon>Pseudomonadota</taxon>
        <taxon>Alphaproteobacteria</taxon>
        <taxon>Hyphomicrobiales</taxon>
        <taxon>Kaistiaceae</taxon>
        <taxon>Kaistia</taxon>
    </lineage>
</organism>
<keyword evidence="2" id="KW-1185">Reference proteome</keyword>